<evidence type="ECO:0000256" key="2">
    <source>
        <dbReference type="ARBA" id="ARBA00022741"/>
    </source>
</evidence>
<feature type="domain" description="DNA2/NAM7 helicase-like C-terminal" evidence="9">
    <location>
        <begin position="1472"/>
        <end position="1665"/>
    </location>
</feature>
<dbReference type="Pfam" id="PF12726">
    <property type="entry name" value="SEN1_N"/>
    <property type="match status" value="1"/>
</dbReference>
<organism evidence="11 12">
    <name type="scientific">Pneumocystis murina (strain B123)</name>
    <name type="common">Mouse pneumocystis pneumonia agent</name>
    <name type="synonym">Pneumocystis carinii f. sp. muris</name>
    <dbReference type="NCBI Taxonomy" id="1069680"/>
    <lineage>
        <taxon>Eukaryota</taxon>
        <taxon>Fungi</taxon>
        <taxon>Dikarya</taxon>
        <taxon>Ascomycota</taxon>
        <taxon>Taphrinomycotina</taxon>
        <taxon>Pneumocystomycetes</taxon>
        <taxon>Pneumocystaceae</taxon>
        <taxon>Pneumocystis</taxon>
    </lineage>
</organism>
<evidence type="ECO:0000256" key="5">
    <source>
        <dbReference type="ARBA" id="ARBA00022840"/>
    </source>
</evidence>
<dbReference type="CDD" id="cd18808">
    <property type="entry name" value="SF1_C_Upf1"/>
    <property type="match status" value="1"/>
</dbReference>
<dbReference type="InterPro" id="IPR024481">
    <property type="entry name" value="Helicase_Sen1_N"/>
</dbReference>
<dbReference type="RefSeq" id="XP_007872335.1">
    <property type="nucleotide sequence ID" value="XM_007874144.1"/>
</dbReference>
<comment type="caution">
    <text evidence="11">The sequence shown here is derived from an EMBL/GenBank/DDBJ whole genome shotgun (WGS) entry which is preliminary data.</text>
</comment>
<dbReference type="EMBL" id="AFWA02000001">
    <property type="protein sequence ID" value="EMR11434.1"/>
    <property type="molecule type" value="Genomic_DNA"/>
</dbReference>
<dbReference type="FunFam" id="3.40.50.300:FF:000326">
    <property type="entry name" value="P-loop containing nucleoside triphosphate hydrolase"/>
    <property type="match status" value="1"/>
</dbReference>
<dbReference type="Proteomes" id="UP000011958">
    <property type="component" value="Unassembled WGS sequence"/>
</dbReference>
<evidence type="ECO:0000259" key="8">
    <source>
        <dbReference type="Pfam" id="PF13086"/>
    </source>
</evidence>
<keyword evidence="2" id="KW-0547">Nucleotide-binding</keyword>
<dbReference type="OMA" id="MIFMECW"/>
<evidence type="ECO:0000256" key="6">
    <source>
        <dbReference type="SAM" id="Coils"/>
    </source>
</evidence>
<accession>M7PLU4</accession>
<dbReference type="GeneID" id="19894152"/>
<dbReference type="Pfam" id="PF13086">
    <property type="entry name" value="AAA_11"/>
    <property type="match status" value="1"/>
</dbReference>
<dbReference type="InterPro" id="IPR027417">
    <property type="entry name" value="P-loop_NTPase"/>
</dbReference>
<dbReference type="InterPro" id="IPR047187">
    <property type="entry name" value="SF1_C_Upf1"/>
</dbReference>
<feature type="domain" description="Helicase SEN1 beta-barrel" evidence="10">
    <location>
        <begin position="1035"/>
        <end position="1133"/>
    </location>
</feature>
<comment type="similarity">
    <text evidence="1">Belongs to the DNA2/NAM7 helicase family.</text>
</comment>
<name>M7PLU4_PNEMU</name>
<dbReference type="InterPro" id="IPR041677">
    <property type="entry name" value="DNA2/NAM7_AAA_11"/>
</dbReference>
<sequence>MSIHKYIEHLREFDYERIYETLSELSNEILLEKNEITMNFRKFLVIYECMWDVELLEKEELKNKFKDIFLAIQKKNKFLRIYDEVVPAMVYFLFDEKFQDFYSWAEISLKKLSRKLNLFEFTSIAKKPFTIAMDNYLKTNNAMFKTSMSIFWKGVSILFHYTEKESIIADLYSQGWDIVGLTCSRFSENTPIILDILNAFFTLLDVLGSTFWEQAMYCNPLNAIDTICQNNYIHKLIKTLDMSNSQMNESSYMSFVLPFIWVKPFINSLQDSNRHHSCSRFMLYFLEYFQQDDYSKENRDNCKILAYQILSMEFEILLKSGFMDFDAYLILIQENKKVFEKYLGIVEESLFSTQTNDFLKSEACRLIGFVLKVDCKILQQEFSNMMKKSEKFDDSVMTITNYTLGRIWDILIQNIRDCDLDIMSQIFQSLSSLSCIEIIQESEKFVYFNKIAMELILKATQLFCKFDGMGSDIFKTMLQVPEINHSIISLLFSPVIEIGQLSSNIIKQAYDCIDQYEIFRFDLSHNFVSTLVGLINAVDNFENIQSFSVASKLIKAFVIVLDILCSSENGLLLLDQYKSKDYRPVIILLWSQFWTFLKMSFLFSLSWANDFPKDSMVVFIRDVLKMVSNMVIYSKVYDSIILLDNGDSEESFHTFHKLFFQIQDCLKYSFRWLRLSDKELLISTVDFICLLLFRLKVGNIVVEESVLAILRDFLEKKSYKTSLTNEQKIKLCSALQEFELMLDKFNDVKVYESSILSQKLLGNNSKICVGDVERKTSDISRSESLELGSLSNFASETKSKVQTKMVMEVLNSKAVLPSHESGNNLNKYNLKNLGYSKNKSLNSHRLGFKSSSIRQFRLDLLRDKKINRELRKSIKTSTNTLGSKLFRSEAHSDDLKDRDLEELVSSDTESGNSNIDNLPLMKGKISPKIRQIKRKSVQRLDHDIVGSSLFSKQKLQKQKVNTLKMKLFPSLSPLHKQVLQWNVSYNGEIPPCAIKQTYLEVDNKFQTPQAYLDTFEPLLLLECWQQIIKAKEENTDETFKIKIINRISVDEFIDLYVFISYEIFNSLVILDSDILVISDVSNPFTEFNAKSCLARVQTISKKKNSVELILRTCPLNKITALFYPSNELYGLKLFSLVTIQREYSALKSLEYLELCDSIINARSQPFPLVSSAEIQHAMTTYDVNEPQAEAIVGVTKSTGFYLIQGPPGTGKTKTILGMINAFLSQSKNRFCSGETHENNSISSRILVCAPSNAAVDEIVLRLKQGLPDSKGIKYYPKIVRVGSNTAVNFNVKDVTLDNLVEMELSKSNIKLEHGNQNVNQKTLREQLNEILKRRDFLFMQLENQVTEQEKKKMEIELKSLNFQKNNLGQQLDELRDPLNGTGKSLDIIRHDVQIDILKSANVICTTLSASGYELLGNLAFDFPTVIIDEAAQCIELSTIIPLKYGCRRCVLVGDPNQLPPTVFSQVAANYLYEQSLFVRMQKNCPSSVHMLSIQYRMHPCISQFPSKIFYSNKLFDGENMREKAKRPWHQINLFGPYRFFDIHGYEDEVSCSPFNLMEARAALLIYEAITQKFPSVNFNGSFGIITPYKQQLSKIKELFIKKYGNLIFENVDFNTVDGFQGQEKDIIILSCVRTSTKGIGFLSDIRRMNVSLTRARSSLIILGNVKALSCHSYWYSLIKDSKERGLLTKFDDIFKILKEKKDADFCNFDIKSDEKVNYKVDSFGENTGIQNFRLELIENTSCLKNNNNIISENFQVSEERVDKKAGSDSNFLIPSEKKPDVSLLIHKRRLDCDIFIRRPKIKKK</sequence>
<gene>
    <name evidence="11" type="ORF">PNEG_00454</name>
</gene>
<dbReference type="GO" id="GO:0001147">
    <property type="term" value="F:transcription termination site sequence-specific DNA binding"/>
    <property type="evidence" value="ECO:0007669"/>
    <property type="project" value="TreeGrafter"/>
</dbReference>
<dbReference type="CDD" id="cd18042">
    <property type="entry name" value="DEXXQc_SETX"/>
    <property type="match status" value="1"/>
</dbReference>
<dbReference type="PANTHER" id="PTHR10887">
    <property type="entry name" value="DNA2/NAM7 HELICASE FAMILY"/>
    <property type="match status" value="1"/>
</dbReference>
<evidence type="ECO:0000259" key="7">
    <source>
        <dbReference type="Pfam" id="PF12726"/>
    </source>
</evidence>
<keyword evidence="12" id="KW-1185">Reference proteome</keyword>
<dbReference type="Gene3D" id="3.40.50.300">
    <property type="entry name" value="P-loop containing nucleotide triphosphate hydrolases"/>
    <property type="match status" value="2"/>
</dbReference>
<keyword evidence="3" id="KW-0378">Hydrolase</keyword>
<dbReference type="PANTHER" id="PTHR10887:SF495">
    <property type="entry name" value="HELICASE SENATAXIN ISOFORM X1-RELATED"/>
    <property type="match status" value="1"/>
</dbReference>
<dbReference type="GO" id="GO:0004386">
    <property type="term" value="F:helicase activity"/>
    <property type="evidence" value="ECO:0007669"/>
    <property type="project" value="UniProtKB-KW"/>
</dbReference>
<dbReference type="InterPro" id="IPR056474">
    <property type="entry name" value="SEN1_barrel"/>
</dbReference>
<keyword evidence="4" id="KW-0347">Helicase</keyword>
<evidence type="ECO:0000256" key="4">
    <source>
        <dbReference type="ARBA" id="ARBA00022806"/>
    </source>
</evidence>
<dbReference type="HOGENOM" id="CLU_000459_2_0_1"/>
<evidence type="ECO:0000259" key="10">
    <source>
        <dbReference type="Pfam" id="PF23576"/>
    </source>
</evidence>
<keyword evidence="5" id="KW-0067">ATP-binding</keyword>
<dbReference type="GO" id="GO:0006369">
    <property type="term" value="P:termination of RNA polymerase II transcription"/>
    <property type="evidence" value="ECO:0007669"/>
    <property type="project" value="TreeGrafter"/>
</dbReference>
<evidence type="ECO:0000313" key="11">
    <source>
        <dbReference type="EMBL" id="EMR11434.1"/>
    </source>
</evidence>
<dbReference type="GO" id="GO:0005524">
    <property type="term" value="F:ATP binding"/>
    <property type="evidence" value="ECO:0007669"/>
    <property type="project" value="UniProtKB-KW"/>
</dbReference>
<reference evidence="12" key="1">
    <citation type="journal article" date="2016" name="Nat. Commun.">
        <title>Genome analysis of three Pneumocystis species reveals adaptation mechanisms to life exclusively in mammalian hosts.</title>
        <authorList>
            <person name="Ma L."/>
            <person name="Chen Z."/>
            <person name="Huang D.W."/>
            <person name="Kutty G."/>
            <person name="Ishihara M."/>
            <person name="Wang H."/>
            <person name="Abouelleil A."/>
            <person name="Bishop L."/>
            <person name="Davey E."/>
            <person name="Deng R."/>
            <person name="Deng X."/>
            <person name="Fan L."/>
            <person name="Fantoni G."/>
            <person name="Fitzgerald M."/>
            <person name="Gogineni E."/>
            <person name="Goldberg J.M."/>
            <person name="Handley G."/>
            <person name="Hu X."/>
            <person name="Huber C."/>
            <person name="Jiao X."/>
            <person name="Jones K."/>
            <person name="Levin J.Z."/>
            <person name="Liu Y."/>
            <person name="Macdonald P."/>
            <person name="Melnikov A."/>
            <person name="Raley C."/>
            <person name="Sassi M."/>
            <person name="Sherman B.T."/>
            <person name="Song X."/>
            <person name="Sykes S."/>
            <person name="Tran B."/>
            <person name="Walsh L."/>
            <person name="Xia Y."/>
            <person name="Yang J."/>
            <person name="Young S."/>
            <person name="Zeng Q."/>
            <person name="Zheng X."/>
            <person name="Stephens R."/>
            <person name="Nusbaum C."/>
            <person name="Birren B.W."/>
            <person name="Azadi P."/>
            <person name="Lempicki R.A."/>
            <person name="Cuomo C.A."/>
            <person name="Kovacs J.A."/>
        </authorList>
    </citation>
    <scope>NUCLEOTIDE SEQUENCE [LARGE SCALE GENOMIC DNA]</scope>
    <source>
        <strain evidence="12">B123</strain>
    </source>
</reference>
<dbReference type="STRING" id="1069680.M7PLU4"/>
<feature type="coiled-coil region" evidence="6">
    <location>
        <begin position="1338"/>
        <end position="1370"/>
    </location>
</feature>
<proteinExistence type="inferred from homology"/>
<feature type="domain" description="Helicase Sen1 N-terminal" evidence="7">
    <location>
        <begin position="3"/>
        <end position="685"/>
    </location>
</feature>
<evidence type="ECO:0000256" key="3">
    <source>
        <dbReference type="ARBA" id="ARBA00022801"/>
    </source>
</evidence>
<dbReference type="VEuPathDB" id="FungiDB:PNEG_00454"/>
<dbReference type="eggNOG" id="KOG1801">
    <property type="taxonomic scope" value="Eukaryota"/>
</dbReference>
<feature type="domain" description="DNA2/NAM7 helicase helicase" evidence="8">
    <location>
        <begin position="1183"/>
        <end position="1465"/>
    </location>
</feature>
<dbReference type="Pfam" id="PF13087">
    <property type="entry name" value="AAA_12"/>
    <property type="match status" value="1"/>
</dbReference>
<dbReference type="GO" id="GO:0005694">
    <property type="term" value="C:chromosome"/>
    <property type="evidence" value="ECO:0007669"/>
    <property type="project" value="UniProtKB-ARBA"/>
</dbReference>
<evidence type="ECO:0008006" key="13">
    <source>
        <dbReference type="Google" id="ProtNLM"/>
    </source>
</evidence>
<dbReference type="Pfam" id="PF23576">
    <property type="entry name" value="SEN1_barrel"/>
    <property type="match status" value="1"/>
</dbReference>
<dbReference type="SUPFAM" id="SSF52540">
    <property type="entry name" value="P-loop containing nucleoside triphosphate hydrolases"/>
    <property type="match status" value="1"/>
</dbReference>
<dbReference type="OrthoDB" id="6513042at2759"/>
<protein>
    <recommendedName>
        <fullName evidence="13">UvrD-like helicase ATP-binding domain-containing protein</fullName>
    </recommendedName>
</protein>
<keyword evidence="6" id="KW-0175">Coiled coil</keyword>
<evidence type="ECO:0000259" key="9">
    <source>
        <dbReference type="Pfam" id="PF13087"/>
    </source>
</evidence>
<dbReference type="InterPro" id="IPR041679">
    <property type="entry name" value="DNA2/NAM7-like_C"/>
</dbReference>
<dbReference type="InterPro" id="IPR045055">
    <property type="entry name" value="DNA2/NAM7-like"/>
</dbReference>
<dbReference type="GO" id="GO:0016604">
    <property type="term" value="C:nuclear body"/>
    <property type="evidence" value="ECO:0007669"/>
    <property type="project" value="TreeGrafter"/>
</dbReference>
<dbReference type="GO" id="GO:0016787">
    <property type="term" value="F:hydrolase activity"/>
    <property type="evidence" value="ECO:0007669"/>
    <property type="project" value="UniProtKB-KW"/>
</dbReference>
<evidence type="ECO:0000256" key="1">
    <source>
        <dbReference type="ARBA" id="ARBA00007913"/>
    </source>
</evidence>
<evidence type="ECO:0000313" key="12">
    <source>
        <dbReference type="Proteomes" id="UP000011958"/>
    </source>
</evidence>